<feature type="signal peptide" evidence="1">
    <location>
        <begin position="1"/>
        <end position="15"/>
    </location>
</feature>
<dbReference type="EMBL" id="OU015566">
    <property type="protein sequence ID" value="CAG5102485.1"/>
    <property type="molecule type" value="Genomic_DNA"/>
</dbReference>
<gene>
    <name evidence="2" type="ORF">OKIOD_LOCUS9089</name>
</gene>
<evidence type="ECO:0000313" key="3">
    <source>
        <dbReference type="Proteomes" id="UP001158576"/>
    </source>
</evidence>
<sequence length="247" mass="28914">MKFLFFLLFYKRLYAEILPKSQEQIILQNLIHQDYNKLISPIFPRYGVLTKDGSKDLDRIRRVCEKTRTMLRRYGYFFTFDEGLMANIAFNCRAEIGDLDFIDACIDWVGAIWYKNRDAAYSGHCDKQGSPLQKIIFEKQNLSTPLLDDTDIFNVEHIVDIQTIYSAEPNLMSILGDLYPFDYDSRLQWDFKKQNFSTQISIDPSLIWTPPIEIVNLDLWRNNGQKTDFSCTVDHIGRVTQAYKCGL</sequence>
<evidence type="ECO:0000313" key="2">
    <source>
        <dbReference type="EMBL" id="CAG5102485.1"/>
    </source>
</evidence>
<dbReference type="Proteomes" id="UP001158576">
    <property type="component" value="Chromosome 1"/>
</dbReference>
<protein>
    <submittedName>
        <fullName evidence="2">Oidioi.mRNA.OKI2018_I69.chr1.g324.t1.cds</fullName>
    </submittedName>
</protein>
<proteinExistence type="predicted"/>
<dbReference type="Gene3D" id="2.70.170.10">
    <property type="entry name" value="Neurotransmitter-gated ion-channel ligand-binding domain"/>
    <property type="match status" value="1"/>
</dbReference>
<keyword evidence="1" id="KW-0732">Signal</keyword>
<dbReference type="InterPro" id="IPR036734">
    <property type="entry name" value="Neur_chan_lig-bd_sf"/>
</dbReference>
<keyword evidence="3" id="KW-1185">Reference proteome</keyword>
<evidence type="ECO:0000256" key="1">
    <source>
        <dbReference type="SAM" id="SignalP"/>
    </source>
</evidence>
<accession>A0ABN7SNB7</accession>
<organism evidence="2 3">
    <name type="scientific">Oikopleura dioica</name>
    <name type="common">Tunicate</name>
    <dbReference type="NCBI Taxonomy" id="34765"/>
    <lineage>
        <taxon>Eukaryota</taxon>
        <taxon>Metazoa</taxon>
        <taxon>Chordata</taxon>
        <taxon>Tunicata</taxon>
        <taxon>Appendicularia</taxon>
        <taxon>Copelata</taxon>
        <taxon>Oikopleuridae</taxon>
        <taxon>Oikopleura</taxon>
    </lineage>
</organism>
<dbReference type="SUPFAM" id="SSF63712">
    <property type="entry name" value="Nicotinic receptor ligand binding domain-like"/>
    <property type="match status" value="1"/>
</dbReference>
<name>A0ABN7SNB7_OIKDI</name>
<feature type="chain" id="PRO_5046062316" evidence="1">
    <location>
        <begin position="16"/>
        <end position="247"/>
    </location>
</feature>
<reference evidence="2 3" key="1">
    <citation type="submission" date="2021-04" db="EMBL/GenBank/DDBJ databases">
        <authorList>
            <person name="Bliznina A."/>
        </authorList>
    </citation>
    <scope>NUCLEOTIDE SEQUENCE [LARGE SCALE GENOMIC DNA]</scope>
</reference>